<sequence length="443" mass="48124">MTAPWRIGLLTLALGISQAFGDTLVVESRKLFDGSRVIEQARLVIEDGRVVAVGPRGEVSLPDGARVEDLGEQVVIPGMIAAHSHVGMVSGLEHGGGHYTRENVLRDLRQYRDHGYTLVNALGLNAPLFHELRQAYRGAGHQGADLYGAGPGIGARGGVPPIAAMNLRDEQAVRPTTAEEGRQAVRNMAEQGVDLIKIWLQAGGEDDVKLPPEVYQAAIEQAHALGLRVAAHIHDLEDARAMVDAGVDIIAHGVRDQPVDKAFIQAMRDSDTWYIPTVNIDEAEYVYAEHPEWLEDPFFSRAFSQPLREAIASQAWRDEALQGGDESRRSVAMNIENLRQLHRGGVSIGFGTDSGATALRVPGIAEYLEMRHMASAGMTARQVLAAATRRSADMLGLEDRGSLQAGSVADFVVLSGDPLEDIDAIRSVEQVWRYGQREYQAAP</sequence>
<dbReference type="Pfam" id="PF01979">
    <property type="entry name" value="Amidohydro_1"/>
    <property type="match status" value="1"/>
</dbReference>
<dbReference type="SUPFAM" id="SSF51556">
    <property type="entry name" value="Metallo-dependent hydrolases"/>
    <property type="match status" value="1"/>
</dbReference>
<evidence type="ECO:0000259" key="1">
    <source>
        <dbReference type="Pfam" id="PF01979"/>
    </source>
</evidence>
<evidence type="ECO:0000313" key="2">
    <source>
        <dbReference type="EMBL" id="MFC3607887.1"/>
    </source>
</evidence>
<dbReference type="Gene3D" id="3.20.20.140">
    <property type="entry name" value="Metal-dependent hydrolases"/>
    <property type="match status" value="1"/>
</dbReference>
<gene>
    <name evidence="2" type="ORF">ACFOMF_08880</name>
</gene>
<name>A0ABV7T4M7_9GAMM</name>
<accession>A0ABV7T4M7</accession>
<feature type="domain" description="Amidohydrolase-related" evidence="1">
    <location>
        <begin position="74"/>
        <end position="435"/>
    </location>
</feature>
<dbReference type="Gene3D" id="2.30.40.10">
    <property type="entry name" value="Urease, subunit C, domain 1"/>
    <property type="match status" value="1"/>
</dbReference>
<proteinExistence type="predicted"/>
<dbReference type="PANTHER" id="PTHR43135">
    <property type="entry name" value="ALPHA-D-RIBOSE 1-METHYLPHOSPHONATE 5-TRIPHOSPHATE DIPHOSPHATASE"/>
    <property type="match status" value="1"/>
</dbReference>
<dbReference type="InterPro" id="IPR011059">
    <property type="entry name" value="Metal-dep_hydrolase_composite"/>
</dbReference>
<dbReference type="InterPro" id="IPR006680">
    <property type="entry name" value="Amidohydro-rel"/>
</dbReference>
<keyword evidence="3" id="KW-1185">Reference proteome</keyword>
<dbReference type="PANTHER" id="PTHR43135:SF3">
    <property type="entry name" value="ALPHA-D-RIBOSE 1-METHYLPHOSPHONATE 5-TRIPHOSPHATE DIPHOSPHATASE"/>
    <property type="match status" value="1"/>
</dbReference>
<dbReference type="InterPro" id="IPR051781">
    <property type="entry name" value="Metallo-dep_Hydrolase"/>
</dbReference>
<dbReference type="EMBL" id="JBHRXZ010000018">
    <property type="protein sequence ID" value="MFC3607887.1"/>
    <property type="molecule type" value="Genomic_DNA"/>
</dbReference>
<protein>
    <submittedName>
        <fullName evidence="2">Amidohydrolase family protein</fullName>
    </submittedName>
</protein>
<evidence type="ECO:0000313" key="3">
    <source>
        <dbReference type="Proteomes" id="UP001595630"/>
    </source>
</evidence>
<comment type="caution">
    <text evidence="2">The sequence shown here is derived from an EMBL/GenBank/DDBJ whole genome shotgun (WGS) entry which is preliminary data.</text>
</comment>
<dbReference type="Proteomes" id="UP001595630">
    <property type="component" value="Unassembled WGS sequence"/>
</dbReference>
<dbReference type="RefSeq" id="WP_386363870.1">
    <property type="nucleotide sequence ID" value="NZ_JBHRXZ010000018.1"/>
</dbReference>
<dbReference type="SUPFAM" id="SSF51338">
    <property type="entry name" value="Composite domain of metallo-dependent hydrolases"/>
    <property type="match status" value="1"/>
</dbReference>
<dbReference type="InterPro" id="IPR032466">
    <property type="entry name" value="Metal_Hydrolase"/>
</dbReference>
<organism evidence="2 3">
    <name type="scientific">Stutzerimonas tarimensis</name>
    <dbReference type="NCBI Taxonomy" id="1507735"/>
    <lineage>
        <taxon>Bacteria</taxon>
        <taxon>Pseudomonadati</taxon>
        <taxon>Pseudomonadota</taxon>
        <taxon>Gammaproteobacteria</taxon>
        <taxon>Pseudomonadales</taxon>
        <taxon>Pseudomonadaceae</taxon>
        <taxon>Stutzerimonas</taxon>
    </lineage>
</organism>
<reference evidence="3" key="1">
    <citation type="journal article" date="2019" name="Int. J. Syst. Evol. Microbiol.">
        <title>The Global Catalogue of Microorganisms (GCM) 10K type strain sequencing project: providing services to taxonomists for standard genome sequencing and annotation.</title>
        <authorList>
            <consortium name="The Broad Institute Genomics Platform"/>
            <consortium name="The Broad Institute Genome Sequencing Center for Infectious Disease"/>
            <person name="Wu L."/>
            <person name="Ma J."/>
        </authorList>
    </citation>
    <scope>NUCLEOTIDE SEQUENCE [LARGE SCALE GENOMIC DNA]</scope>
    <source>
        <strain evidence="3">KCTC 42447</strain>
    </source>
</reference>